<name>A0A210PFM2_MIZYE</name>
<keyword evidence="5" id="KW-1185">Reference proteome</keyword>
<proteinExistence type="predicted"/>
<organism evidence="4 5">
    <name type="scientific">Mizuhopecten yessoensis</name>
    <name type="common">Japanese scallop</name>
    <name type="synonym">Patinopecten yessoensis</name>
    <dbReference type="NCBI Taxonomy" id="6573"/>
    <lineage>
        <taxon>Eukaryota</taxon>
        <taxon>Metazoa</taxon>
        <taxon>Spiralia</taxon>
        <taxon>Lophotrochozoa</taxon>
        <taxon>Mollusca</taxon>
        <taxon>Bivalvia</taxon>
        <taxon>Autobranchia</taxon>
        <taxon>Pteriomorphia</taxon>
        <taxon>Pectinida</taxon>
        <taxon>Pectinoidea</taxon>
        <taxon>Pectinidae</taxon>
        <taxon>Mizuhopecten</taxon>
    </lineage>
</organism>
<dbReference type="PROSITE" id="PS50137">
    <property type="entry name" value="DS_RBD"/>
    <property type="match status" value="3"/>
</dbReference>
<gene>
    <name evidence="4" type="ORF">KP79_PYT14985</name>
</gene>
<protein>
    <submittedName>
        <fullName evidence="4">Double-stranded RNA-specific adenosine deaminase</fullName>
    </submittedName>
</protein>
<dbReference type="AlphaFoldDB" id="A0A210PFM2"/>
<keyword evidence="1" id="KW-0694">RNA-binding</keyword>
<reference evidence="4 5" key="1">
    <citation type="journal article" date="2017" name="Nat. Ecol. Evol.">
        <title>Scallop genome provides insights into evolution of bilaterian karyotype and development.</title>
        <authorList>
            <person name="Wang S."/>
            <person name="Zhang J."/>
            <person name="Jiao W."/>
            <person name="Li J."/>
            <person name="Xun X."/>
            <person name="Sun Y."/>
            <person name="Guo X."/>
            <person name="Huan P."/>
            <person name="Dong B."/>
            <person name="Zhang L."/>
            <person name="Hu X."/>
            <person name="Sun X."/>
            <person name="Wang J."/>
            <person name="Zhao C."/>
            <person name="Wang Y."/>
            <person name="Wang D."/>
            <person name="Huang X."/>
            <person name="Wang R."/>
            <person name="Lv J."/>
            <person name="Li Y."/>
            <person name="Zhang Z."/>
            <person name="Liu B."/>
            <person name="Lu W."/>
            <person name="Hui Y."/>
            <person name="Liang J."/>
            <person name="Zhou Z."/>
            <person name="Hou R."/>
            <person name="Li X."/>
            <person name="Liu Y."/>
            <person name="Li H."/>
            <person name="Ning X."/>
            <person name="Lin Y."/>
            <person name="Zhao L."/>
            <person name="Xing Q."/>
            <person name="Dou J."/>
            <person name="Li Y."/>
            <person name="Mao J."/>
            <person name="Guo H."/>
            <person name="Dou H."/>
            <person name="Li T."/>
            <person name="Mu C."/>
            <person name="Jiang W."/>
            <person name="Fu Q."/>
            <person name="Fu X."/>
            <person name="Miao Y."/>
            <person name="Liu J."/>
            <person name="Yu Q."/>
            <person name="Li R."/>
            <person name="Liao H."/>
            <person name="Li X."/>
            <person name="Kong Y."/>
            <person name="Jiang Z."/>
            <person name="Chourrout D."/>
            <person name="Li R."/>
            <person name="Bao Z."/>
        </authorList>
    </citation>
    <scope>NUCLEOTIDE SEQUENCE [LARGE SCALE GENOMIC DNA]</scope>
    <source>
        <strain evidence="4 5">PY_sf001</strain>
    </source>
</reference>
<feature type="domain" description="A to I editase" evidence="3">
    <location>
        <begin position="444"/>
        <end position="780"/>
    </location>
</feature>
<dbReference type="PANTHER" id="PTHR10910:SF107">
    <property type="entry name" value="DOUBLE-STRANDED RNA-SPECIFIC ADENOSINE DEAMINASE"/>
    <property type="match status" value="1"/>
</dbReference>
<accession>A0A210PFM2</accession>
<feature type="domain" description="DRBM" evidence="2">
    <location>
        <begin position="15"/>
        <end position="124"/>
    </location>
</feature>
<dbReference type="GO" id="GO:0006382">
    <property type="term" value="P:adenosine to inosine editing"/>
    <property type="evidence" value="ECO:0007669"/>
    <property type="project" value="TreeGrafter"/>
</dbReference>
<dbReference type="PANTHER" id="PTHR10910">
    <property type="entry name" value="EUKARYOTE SPECIFIC DSRNA BINDING PROTEIN"/>
    <property type="match status" value="1"/>
</dbReference>
<dbReference type="GO" id="GO:0005737">
    <property type="term" value="C:cytoplasm"/>
    <property type="evidence" value="ECO:0007669"/>
    <property type="project" value="TreeGrafter"/>
</dbReference>
<evidence type="ECO:0000256" key="1">
    <source>
        <dbReference type="PROSITE-ProRule" id="PRU00266"/>
    </source>
</evidence>
<dbReference type="GO" id="GO:0005730">
    <property type="term" value="C:nucleolus"/>
    <property type="evidence" value="ECO:0007669"/>
    <property type="project" value="TreeGrafter"/>
</dbReference>
<dbReference type="GO" id="GO:0008251">
    <property type="term" value="F:tRNA-specific adenosine deaminase activity"/>
    <property type="evidence" value="ECO:0007669"/>
    <property type="project" value="TreeGrafter"/>
</dbReference>
<dbReference type="OrthoDB" id="10268011at2759"/>
<feature type="domain" description="DRBM" evidence="2">
    <location>
        <begin position="207"/>
        <end position="275"/>
    </location>
</feature>
<dbReference type="Proteomes" id="UP000242188">
    <property type="component" value="Unassembled WGS sequence"/>
</dbReference>
<dbReference type="InterPro" id="IPR002466">
    <property type="entry name" value="A_deamin"/>
</dbReference>
<dbReference type="SMART" id="SM00358">
    <property type="entry name" value="DSRM"/>
    <property type="match status" value="2"/>
</dbReference>
<sequence length="814" mass="90576">MAEGWRESLDNINKNCISRLQEYAAKRGLDVRYEKTFPNKAGRLLLIMIGPSFLPLLQILIPQLVLEETADLESLYLTFWMEYSYQYQFGYDVYFVKFIATGTGCRKQEAKEATADRALRTIYGDSGNNQPTWQVLTSYVNPDPKDSYDDYDVKTNLQNATDKVSTALTKIVRVNPFEDPTASSISACEISSNGQSNAISTVLEGTNPISTFMEYAQAIGEVGRIEEETKCGPSHRPTFTVCAYIGTKKLAKGTGGNKKLAKRQAAEESLKMLSFSSSRALISPMVSPTPSRPVIDKNAGICPVGADPISVLNDFAQKRGLELTFPNPEVTGADHQREFTLSAMVGSTIYPRATASTIQEAKREASRNALRHLKQNKHYQFTSGLHVSKLSIIESLTFHDKMAKLCHEKFDSVVADIFANLAGGKVVAGIVMENKTTKTFEVISLASGNRFIKGSELTTDGQVLIDSHAEILVNRGMRRFLFYHLKKLCRGDETNVLLQRCGEGKAEFAPDIQFHLYISTAPCGDGAIFTHSAGTSETEQVEQHHPTFDDAKQGLLRTKVEQGEGQIPSKEVHESYKGLDTIRRGERLRVMSCSDKICKWNLLGMQGALLANLIKPVYFTSITLGTLYNHGHMARAMCCRLEKHCQIAYLPDGYKVNHPLLGAVSRKEIPQRSVEKSTALCINWNVSDDHPEMTDGTTGFTHSSGCGRAMVKSRLCKLELLRSYKDICTNAGLLHLVKDDYLLTKNASKQYQRCKKTLYAIFNSQAYGAWIGLPRECQGFSTSTSPTAPPLQWPQRNRNTMTAQTILHSLFKFK</sequence>
<dbReference type="SMART" id="SM00552">
    <property type="entry name" value="ADEAMc"/>
    <property type="match status" value="1"/>
</dbReference>
<evidence type="ECO:0000313" key="4">
    <source>
        <dbReference type="EMBL" id="OWF35246.1"/>
    </source>
</evidence>
<dbReference type="EMBL" id="NEDP02076735">
    <property type="protein sequence ID" value="OWF35246.1"/>
    <property type="molecule type" value="Genomic_DNA"/>
</dbReference>
<dbReference type="Pfam" id="PF00035">
    <property type="entry name" value="dsrm"/>
    <property type="match status" value="2"/>
</dbReference>
<dbReference type="CDD" id="cd19875">
    <property type="entry name" value="DSRM_EIF2AK2-like"/>
    <property type="match status" value="1"/>
</dbReference>
<evidence type="ECO:0000259" key="2">
    <source>
        <dbReference type="PROSITE" id="PS50137"/>
    </source>
</evidence>
<feature type="domain" description="DRBM" evidence="2">
    <location>
        <begin position="307"/>
        <end position="375"/>
    </location>
</feature>
<dbReference type="Gene3D" id="3.30.160.20">
    <property type="match status" value="3"/>
</dbReference>
<dbReference type="PROSITE" id="PS50141">
    <property type="entry name" value="A_DEAMIN_EDITASE"/>
    <property type="match status" value="1"/>
</dbReference>
<dbReference type="GO" id="GO:0006396">
    <property type="term" value="P:RNA processing"/>
    <property type="evidence" value="ECO:0007669"/>
    <property type="project" value="InterPro"/>
</dbReference>
<dbReference type="GO" id="GO:0003726">
    <property type="term" value="F:double-stranded RNA adenosine deaminase activity"/>
    <property type="evidence" value="ECO:0007669"/>
    <property type="project" value="TreeGrafter"/>
</dbReference>
<dbReference type="InterPro" id="IPR014720">
    <property type="entry name" value="dsRBD_dom"/>
</dbReference>
<dbReference type="GO" id="GO:0003725">
    <property type="term" value="F:double-stranded RNA binding"/>
    <property type="evidence" value="ECO:0007669"/>
    <property type="project" value="TreeGrafter"/>
</dbReference>
<dbReference type="SUPFAM" id="SSF54768">
    <property type="entry name" value="dsRNA-binding domain-like"/>
    <property type="match status" value="3"/>
</dbReference>
<evidence type="ECO:0000313" key="5">
    <source>
        <dbReference type="Proteomes" id="UP000242188"/>
    </source>
</evidence>
<comment type="caution">
    <text evidence="4">The sequence shown here is derived from an EMBL/GenBank/DDBJ whole genome shotgun (WGS) entry which is preliminary data.</text>
</comment>
<evidence type="ECO:0000259" key="3">
    <source>
        <dbReference type="PROSITE" id="PS50141"/>
    </source>
</evidence>
<dbReference type="Pfam" id="PF02137">
    <property type="entry name" value="A_deamin"/>
    <property type="match status" value="1"/>
</dbReference>